<proteinExistence type="predicted"/>
<name>A0A1H5SG47_9ACTN</name>
<keyword evidence="2" id="KW-1185">Reference proteome</keyword>
<organism evidence="1 2">
    <name type="scientific">Actinacidiphila yanglinensis</name>
    <dbReference type="NCBI Taxonomy" id="310779"/>
    <lineage>
        <taxon>Bacteria</taxon>
        <taxon>Bacillati</taxon>
        <taxon>Actinomycetota</taxon>
        <taxon>Actinomycetes</taxon>
        <taxon>Kitasatosporales</taxon>
        <taxon>Streptomycetaceae</taxon>
        <taxon>Actinacidiphila</taxon>
    </lineage>
</organism>
<protein>
    <submittedName>
        <fullName evidence="1">Uncharacterized protein</fullName>
    </submittedName>
</protein>
<accession>A0A1H5SG47</accession>
<dbReference type="Proteomes" id="UP000236754">
    <property type="component" value="Unassembled WGS sequence"/>
</dbReference>
<reference evidence="1 2" key="1">
    <citation type="submission" date="2016-10" db="EMBL/GenBank/DDBJ databases">
        <authorList>
            <person name="de Groot N.N."/>
        </authorList>
    </citation>
    <scope>NUCLEOTIDE SEQUENCE [LARGE SCALE GENOMIC DNA]</scope>
    <source>
        <strain evidence="1 2">CGMCC 4.2023</strain>
    </source>
</reference>
<evidence type="ECO:0000313" key="1">
    <source>
        <dbReference type="EMBL" id="SEF49579.1"/>
    </source>
</evidence>
<gene>
    <name evidence="1" type="ORF">SAMN05216223_101116</name>
</gene>
<dbReference type="EMBL" id="FNVU01000001">
    <property type="protein sequence ID" value="SEF49579.1"/>
    <property type="molecule type" value="Genomic_DNA"/>
</dbReference>
<dbReference type="AlphaFoldDB" id="A0A1H5SG47"/>
<sequence>MERPSVESLLSQPLGIPRVPVLEDACALLAQRPLDQTLAELDTVLGRPLPEDGGRRLHVLVSTLYHQAGAPLDLTEDLRARIEGAQSTTVKE</sequence>
<evidence type="ECO:0000313" key="2">
    <source>
        <dbReference type="Proteomes" id="UP000236754"/>
    </source>
</evidence>